<sequence>MIQVREYARLTTDERATPSLDCAVVKRETLEWVLKLASEWKGEEPLLLSDGYHVFKLGSYIGYLQSPDGEGIEILPKTNFGQDNPQQTRKILQRMLLAALNIRPRVAGPAELMRMNVPLHEWIFRQFLSELQVLVTRGLCFDYRRVDEESRFIRGQLQIQRQQRQSPARQHLFHISHDIYSPNRLENRLLKTALNYVLATCQNSENWRLANELSHRMAEIPLQAKPQRELRFWNNSKLMQIYNDVRPWCELILEKMNPNFQQGSHKGISLLFPMEQLFEKYVEVSLRSRIRRGCQLLSQASSQYLLEHTVGNSDKPQAMFLLKPDLLLRGSNGAQTLDTKWKLIEQTSWQTDKKYNIAQSDLYQMFAYGHKYQDGKGHMMLIYPKHLSFNQSLPAFHYSNTLTVWAVPFCLDSQQLVPGSWQEYFPNLYRQELLTGAT</sequence>
<evidence type="ECO:0000313" key="2">
    <source>
        <dbReference type="Proteomes" id="UP000254597"/>
    </source>
</evidence>
<accession>A0A379QPK7</accession>
<dbReference type="InterPro" id="IPR019292">
    <property type="entry name" value="McrC"/>
</dbReference>
<dbReference type="Pfam" id="PF10117">
    <property type="entry name" value="McrBC"/>
    <property type="match status" value="1"/>
</dbReference>
<dbReference type="RefSeq" id="WP_061376728.1">
    <property type="nucleotide sequence ID" value="NZ_BCOB01000104.1"/>
</dbReference>
<gene>
    <name evidence="1" type="ORF">NCTC10252_04315</name>
</gene>
<dbReference type="REBASE" id="413959">
    <property type="entry name" value="Sen10252McrBCP"/>
</dbReference>
<dbReference type="EMBL" id="UGWP01000004">
    <property type="protein sequence ID" value="SUF58969.1"/>
    <property type="molecule type" value="Genomic_DNA"/>
</dbReference>
<proteinExistence type="predicted"/>
<dbReference type="PANTHER" id="PTHR38733:SF1">
    <property type="entry name" value="TYPE IV METHYL-DIRECTED RESTRICTION ENZYME ECOKMCRBC"/>
    <property type="match status" value="1"/>
</dbReference>
<dbReference type="PANTHER" id="PTHR38733">
    <property type="entry name" value="PROTEIN MCRC"/>
    <property type="match status" value="1"/>
</dbReference>
<protein>
    <submittedName>
        <fullName evidence="1">5-methylcytosine-specific restriction enzyme subunit McrC</fullName>
    </submittedName>
</protein>
<organism evidence="1 2">
    <name type="scientific">Salmonella enterica</name>
    <name type="common">Salmonella choleraesuis</name>
    <dbReference type="NCBI Taxonomy" id="28901"/>
    <lineage>
        <taxon>Bacteria</taxon>
        <taxon>Pseudomonadati</taxon>
        <taxon>Pseudomonadota</taxon>
        <taxon>Gammaproteobacteria</taxon>
        <taxon>Enterobacterales</taxon>
        <taxon>Enterobacteriaceae</taxon>
        <taxon>Salmonella</taxon>
    </lineage>
</organism>
<evidence type="ECO:0000313" key="1">
    <source>
        <dbReference type="EMBL" id="SUF58969.1"/>
    </source>
</evidence>
<dbReference type="Proteomes" id="UP000254597">
    <property type="component" value="Unassembled WGS sequence"/>
</dbReference>
<dbReference type="AlphaFoldDB" id="A0A379QPK7"/>
<reference evidence="1 2" key="1">
    <citation type="submission" date="2018-06" db="EMBL/GenBank/DDBJ databases">
        <authorList>
            <consortium name="Pathogen Informatics"/>
            <person name="Doyle S."/>
        </authorList>
    </citation>
    <scope>NUCLEOTIDE SEQUENCE [LARGE SCALE GENOMIC DNA]</scope>
    <source>
        <strain evidence="1 2">NCTC10252</strain>
    </source>
</reference>
<name>A0A379QPK7_SALER</name>